<dbReference type="Proteomes" id="UP001062846">
    <property type="component" value="Chromosome 6"/>
</dbReference>
<name>A0ACC0NH57_RHOML</name>
<gene>
    <name evidence="1" type="ORF">RHMOL_Rhmol06G0224900</name>
</gene>
<comment type="caution">
    <text evidence="1">The sequence shown here is derived from an EMBL/GenBank/DDBJ whole genome shotgun (WGS) entry which is preliminary data.</text>
</comment>
<dbReference type="EMBL" id="CM046393">
    <property type="protein sequence ID" value="KAI8551923.1"/>
    <property type="molecule type" value="Genomic_DNA"/>
</dbReference>
<keyword evidence="2" id="KW-1185">Reference proteome</keyword>
<organism evidence="1 2">
    <name type="scientific">Rhododendron molle</name>
    <name type="common">Chinese azalea</name>
    <name type="synonym">Azalea mollis</name>
    <dbReference type="NCBI Taxonomy" id="49168"/>
    <lineage>
        <taxon>Eukaryota</taxon>
        <taxon>Viridiplantae</taxon>
        <taxon>Streptophyta</taxon>
        <taxon>Embryophyta</taxon>
        <taxon>Tracheophyta</taxon>
        <taxon>Spermatophyta</taxon>
        <taxon>Magnoliopsida</taxon>
        <taxon>eudicotyledons</taxon>
        <taxon>Gunneridae</taxon>
        <taxon>Pentapetalae</taxon>
        <taxon>asterids</taxon>
        <taxon>Ericales</taxon>
        <taxon>Ericaceae</taxon>
        <taxon>Ericoideae</taxon>
        <taxon>Rhodoreae</taxon>
        <taxon>Rhododendron</taxon>
    </lineage>
</organism>
<evidence type="ECO:0000313" key="1">
    <source>
        <dbReference type="EMBL" id="KAI8551923.1"/>
    </source>
</evidence>
<accession>A0ACC0NH57</accession>
<reference evidence="1" key="1">
    <citation type="submission" date="2022-02" db="EMBL/GenBank/DDBJ databases">
        <title>Plant Genome Project.</title>
        <authorList>
            <person name="Zhang R.-G."/>
        </authorList>
    </citation>
    <scope>NUCLEOTIDE SEQUENCE</scope>
    <source>
        <strain evidence="1">AT1</strain>
    </source>
</reference>
<sequence length="1273" mass="143589">MNVVDQIVGKITEVAITKCFRHIGYLCHYNESVQNLEAETRGLEVVLGSINNRAERDLRNAQVIKPDVVKWQKDAEEMLDEVATFLANRERSNTKCLNFLCPNLKWRYHLGKESERKAAGVISLKGRGTMFQPVLSMSYPAPTPVSPLTNHDDFDSRQEIFKRILDVLKDPTTKMIGVHGAGGVGKTRMVKEVRSQVKRDGLFDDVAIAVVSRNLDIKKVQGELAAQLGLNLDDHGREDRLLTRLQNGKKNLVILDDVWNPLDLEEIGIPTTTDQGNKEGCCKVLVTSRKNFFHMITPKASTRLFLIPILKEKEAQTLFMKTAEISVNSEEEMSSVEKAVCNECAGLPIAILAVAKALKGKESYAWQDALTQLKSCNFNQIVDIDPNLFSSLKFSYDHLEPRDARSCFLLCSLFPEDAEISIDDLVRYSSGMRLLGAIHSTTLEDVRNRVLTLVTCLKASCLLLDGEDDNTVKMHDVIRDVAISIAKDEKRYLVQHDLKKWPEGGTYEGYSVISLKSEYFREMPGELGCKGLRTLVLRSKDSSLPDSFFNGMENNLEVLDLSGTAIESLPISLSKLVKLRMLFLPNRIRNISLLRELKSLEILRLDGIDELAPEIGQLTFLNLLDLGNNEDVKLRVIPPNVLSNLTRMEELCIPDNFDQWQDEATNNEERWNASLVELNSLTCLTTLKVHIPQGKSSPNNLCFESLVRFRISIGVPFERLPVDHLKRSSSTSILKLSSVPLEDKFKVMLVKSEVLYLHKMEGLVEMLRGSGFFNLKYLEVIECDGGERLLGRPEQFLQTPQQSMSRSFCNLSELHVENCRFKYLFCLSVARRLEQLQVLIVIKCSNMDVIVGNERPGDDDEITFPRLKEIYLRGLPNLKSFYPSKRPNSITGVSNSNPAQPLFCEKVVVPALEELFIIGLDNISEIWDKQFKPIMKERTRSFSQLRSLQVNRCPRLVNVVPSDIVPRLTNLKSLFVSNCDLVVHEIEDLITAVLPSLESLSLRDLQNLRETGLNNKEDSLCGINVVYPNIKEIDIFGCPNLESVFSASTYRNLAHLQVLSIGTRWSSDSNSKLKAIVETAKERDGASDEPFVLPELYRMELGAMAKDLQSFCNSYGTEESLFNQKVVFPRLRSLDISRFIGNAKGIWDRTPPADSFQKLTFLNLDECHSLLYVASSELLFGSLQNLETLEIKSCGLLEEVFINRGSDSGEGIVSKHEPTTEEVDTKVVLPRLRSVYLYDLPCLKSFCSGSKLPSSVERNITNCPLLETPFWEC</sequence>
<evidence type="ECO:0000313" key="2">
    <source>
        <dbReference type="Proteomes" id="UP001062846"/>
    </source>
</evidence>
<proteinExistence type="predicted"/>
<protein>
    <submittedName>
        <fullName evidence="1">Uncharacterized protein</fullName>
    </submittedName>
</protein>